<comment type="function">
    <text evidence="6">Part of the outer membrane protein assembly complex, which is involved in assembly and insertion of beta-barrel proteins into the outer membrane.</text>
</comment>
<dbReference type="Pfam" id="PF13525">
    <property type="entry name" value="YfiO"/>
    <property type="match status" value="1"/>
</dbReference>
<evidence type="ECO:0000256" key="2">
    <source>
        <dbReference type="ARBA" id="ARBA00023136"/>
    </source>
</evidence>
<sequence>MRLINILLIAFLVAISGCSSNDEKPREDLSEQQIYSRAKEQLKNSNYSAAVSSLQLLESRYPFGPYAEQAQLELIYAHYKAYETEAAVEAASRFIRLHPSHPNVDYAYYMKGLSNFDAGKSIFDRFTSTDKTKRDPGAARQSFSDFSVLLARYPSSEYAPDARARMIYLRNLLARYEVNVANYYFQRQAFLAAANRGRYVVENFQQTPAVADALAVMTQAYMLLEMDQLAEDSFKVLTENYPDSPYIDKNGEFVALYTKKGAKPTWISYMTFGMFGRDEPKEFDSRPKNG</sequence>
<proteinExistence type="inferred from homology"/>
<dbReference type="HAMAP" id="MF_00922">
    <property type="entry name" value="OM_assembly_BamD"/>
    <property type="match status" value="1"/>
</dbReference>
<evidence type="ECO:0000259" key="7">
    <source>
        <dbReference type="Pfam" id="PF13525"/>
    </source>
</evidence>
<dbReference type="Proteomes" id="UP000838100">
    <property type="component" value="Unassembled WGS sequence"/>
</dbReference>
<dbReference type="RefSeq" id="WP_237445006.1">
    <property type="nucleotide sequence ID" value="NZ_CAKLPX010000003.1"/>
</dbReference>
<keyword evidence="5 6" id="KW-0449">Lipoprotein</keyword>
<evidence type="ECO:0000256" key="4">
    <source>
        <dbReference type="ARBA" id="ARBA00023237"/>
    </source>
</evidence>
<dbReference type="SUPFAM" id="SSF48452">
    <property type="entry name" value="TPR-like"/>
    <property type="match status" value="1"/>
</dbReference>
<dbReference type="NCBIfam" id="TIGR03302">
    <property type="entry name" value="OM_YfiO"/>
    <property type="match status" value="1"/>
</dbReference>
<feature type="domain" description="Outer membrane lipoprotein BamD-like" evidence="7">
    <location>
        <begin position="28"/>
        <end position="233"/>
    </location>
</feature>
<dbReference type="EMBL" id="CAKLPX010000003">
    <property type="protein sequence ID" value="CAH0992312.1"/>
    <property type="molecule type" value="Genomic_DNA"/>
</dbReference>
<accession>A0ABN8EIX1</accession>
<keyword evidence="3 6" id="KW-0564">Palmitate</keyword>
<keyword evidence="2 6" id="KW-0472">Membrane</keyword>
<comment type="subcellular location">
    <subcellularLocation>
        <location evidence="6">Cell outer membrane</location>
        <topology evidence="6">Lipid-anchor</topology>
    </subcellularLocation>
</comment>
<dbReference type="InterPro" id="IPR017689">
    <property type="entry name" value="BamD"/>
</dbReference>
<evidence type="ECO:0000313" key="9">
    <source>
        <dbReference type="Proteomes" id="UP000838100"/>
    </source>
</evidence>
<gene>
    <name evidence="6 8" type="primary">bamD</name>
    <name evidence="8" type="ORF">SIN8267_02431</name>
</gene>
<dbReference type="InterPro" id="IPR011990">
    <property type="entry name" value="TPR-like_helical_dom_sf"/>
</dbReference>
<dbReference type="PANTHER" id="PTHR37423:SF1">
    <property type="entry name" value="OUTER MEMBRANE PROTEIN ASSEMBLY FACTOR BAMD"/>
    <property type="match status" value="1"/>
</dbReference>
<reference evidence="8" key="1">
    <citation type="submission" date="2021-12" db="EMBL/GenBank/DDBJ databases">
        <authorList>
            <person name="Rodrigo-Torres L."/>
            <person name="Arahal R. D."/>
            <person name="Lucena T."/>
        </authorList>
    </citation>
    <scope>NUCLEOTIDE SEQUENCE</scope>
    <source>
        <strain evidence="8">CECT 8267</strain>
    </source>
</reference>
<keyword evidence="4 6" id="KW-0998">Cell outer membrane</keyword>
<keyword evidence="1 6" id="KW-0732">Signal</keyword>
<evidence type="ECO:0000256" key="1">
    <source>
        <dbReference type="ARBA" id="ARBA00022729"/>
    </source>
</evidence>
<dbReference type="PROSITE" id="PS51257">
    <property type="entry name" value="PROKAR_LIPOPROTEIN"/>
    <property type="match status" value="1"/>
</dbReference>
<organism evidence="8 9">
    <name type="scientific">Sinobacterium norvegicum</name>
    <dbReference type="NCBI Taxonomy" id="1641715"/>
    <lineage>
        <taxon>Bacteria</taxon>
        <taxon>Pseudomonadati</taxon>
        <taxon>Pseudomonadota</taxon>
        <taxon>Gammaproteobacteria</taxon>
        <taxon>Cellvibrionales</taxon>
        <taxon>Spongiibacteraceae</taxon>
        <taxon>Sinobacterium</taxon>
    </lineage>
</organism>
<comment type="subunit">
    <text evidence="6">Part of the Bam complex.</text>
</comment>
<dbReference type="CDD" id="cd15830">
    <property type="entry name" value="BamD"/>
    <property type="match status" value="1"/>
</dbReference>
<dbReference type="Gene3D" id="1.25.40.10">
    <property type="entry name" value="Tetratricopeptide repeat domain"/>
    <property type="match status" value="1"/>
</dbReference>
<protein>
    <recommendedName>
        <fullName evidence="6">Outer membrane protein assembly factor BamD</fullName>
    </recommendedName>
</protein>
<name>A0ABN8EIX1_9GAMM</name>
<comment type="caution">
    <text evidence="8">The sequence shown here is derived from an EMBL/GenBank/DDBJ whole genome shotgun (WGS) entry which is preliminary data.</text>
</comment>
<evidence type="ECO:0000256" key="5">
    <source>
        <dbReference type="ARBA" id="ARBA00023288"/>
    </source>
</evidence>
<dbReference type="InterPro" id="IPR039565">
    <property type="entry name" value="BamD-like"/>
</dbReference>
<evidence type="ECO:0000256" key="6">
    <source>
        <dbReference type="HAMAP-Rule" id="MF_00922"/>
    </source>
</evidence>
<dbReference type="PANTHER" id="PTHR37423">
    <property type="entry name" value="SOLUBLE LYTIC MUREIN TRANSGLYCOSYLASE-RELATED"/>
    <property type="match status" value="1"/>
</dbReference>
<evidence type="ECO:0000256" key="3">
    <source>
        <dbReference type="ARBA" id="ARBA00023139"/>
    </source>
</evidence>
<comment type="similarity">
    <text evidence="6">Belongs to the BamD family.</text>
</comment>
<evidence type="ECO:0000313" key="8">
    <source>
        <dbReference type="EMBL" id="CAH0992312.1"/>
    </source>
</evidence>
<keyword evidence="9" id="KW-1185">Reference proteome</keyword>